<proteinExistence type="predicted"/>
<feature type="domain" description="N-acetyltransferase" evidence="3">
    <location>
        <begin position="1"/>
        <end position="167"/>
    </location>
</feature>
<dbReference type="InterPro" id="IPR000182">
    <property type="entry name" value="GNAT_dom"/>
</dbReference>
<dbReference type="Pfam" id="PF00583">
    <property type="entry name" value="Acetyltransf_1"/>
    <property type="match status" value="1"/>
</dbReference>
<dbReference type="CDD" id="cd04301">
    <property type="entry name" value="NAT_SF"/>
    <property type="match status" value="1"/>
</dbReference>
<dbReference type="RefSeq" id="WP_397401540.1">
    <property type="nucleotide sequence ID" value="NZ_JBIRYI010000002.1"/>
</dbReference>
<evidence type="ECO:0000259" key="3">
    <source>
        <dbReference type="PROSITE" id="PS51186"/>
    </source>
</evidence>
<keyword evidence="5" id="KW-1185">Reference proteome</keyword>
<dbReference type="GO" id="GO:0016746">
    <property type="term" value="F:acyltransferase activity"/>
    <property type="evidence" value="ECO:0007669"/>
    <property type="project" value="UniProtKB-KW"/>
</dbReference>
<dbReference type="EC" id="2.3.-.-" evidence="4"/>
<dbReference type="PANTHER" id="PTHR43877">
    <property type="entry name" value="AMINOALKYLPHOSPHONATE N-ACETYLTRANSFERASE-RELATED-RELATED"/>
    <property type="match status" value="1"/>
</dbReference>
<dbReference type="EMBL" id="JBIRYI010000002">
    <property type="protein sequence ID" value="MFI2486003.1"/>
    <property type="molecule type" value="Genomic_DNA"/>
</dbReference>
<sequence length="168" mass="18188">MELRPLTLHDAPPMAAAFRALGWPGKTEEDYAAYFARQQSGELVVLVAWSGGQFAGYGCVSWRSDYPPFRDGSIPEIQDLNVLPDHRRQGVGTALLDALEALIAARSPVAGLGVGVYADYGSAMRLYVARGYQFDGRGLMSAGRPAEPGSTVRIDDDVTLMLTKNLRP</sequence>
<evidence type="ECO:0000256" key="2">
    <source>
        <dbReference type="ARBA" id="ARBA00023315"/>
    </source>
</evidence>
<dbReference type="Gene3D" id="3.40.630.30">
    <property type="match status" value="1"/>
</dbReference>
<dbReference type="PROSITE" id="PS51186">
    <property type="entry name" value="GNAT"/>
    <property type="match status" value="1"/>
</dbReference>
<reference evidence="4 5" key="1">
    <citation type="submission" date="2024-10" db="EMBL/GenBank/DDBJ databases">
        <title>The Natural Products Discovery Center: Release of the First 8490 Sequenced Strains for Exploring Actinobacteria Biosynthetic Diversity.</title>
        <authorList>
            <person name="Kalkreuter E."/>
            <person name="Kautsar S.A."/>
            <person name="Yang D."/>
            <person name="Bader C.D."/>
            <person name="Teijaro C.N."/>
            <person name="Fluegel L."/>
            <person name="Davis C.M."/>
            <person name="Simpson J.R."/>
            <person name="Lauterbach L."/>
            <person name="Steele A.D."/>
            <person name="Gui C."/>
            <person name="Meng S."/>
            <person name="Li G."/>
            <person name="Viehrig K."/>
            <person name="Ye F."/>
            <person name="Su P."/>
            <person name="Kiefer A.F."/>
            <person name="Nichols A."/>
            <person name="Cepeda A.J."/>
            <person name="Yan W."/>
            <person name="Fan B."/>
            <person name="Jiang Y."/>
            <person name="Adhikari A."/>
            <person name="Zheng C.-J."/>
            <person name="Schuster L."/>
            <person name="Cowan T.M."/>
            <person name="Smanski M.J."/>
            <person name="Chevrette M.G."/>
            <person name="De Carvalho L.P.S."/>
            <person name="Shen B."/>
        </authorList>
    </citation>
    <scope>NUCLEOTIDE SEQUENCE [LARGE SCALE GENOMIC DNA]</scope>
    <source>
        <strain evidence="4 5">NPDC019481</strain>
    </source>
</reference>
<accession>A0ABW7XF82</accession>
<dbReference type="Proteomes" id="UP001611580">
    <property type="component" value="Unassembled WGS sequence"/>
</dbReference>
<name>A0ABW7XF82_9MICO</name>
<dbReference type="InterPro" id="IPR016181">
    <property type="entry name" value="Acyl_CoA_acyltransferase"/>
</dbReference>
<gene>
    <name evidence="4" type="ORF">ACH47X_03795</name>
</gene>
<evidence type="ECO:0000256" key="1">
    <source>
        <dbReference type="ARBA" id="ARBA00022679"/>
    </source>
</evidence>
<evidence type="ECO:0000313" key="4">
    <source>
        <dbReference type="EMBL" id="MFI2486003.1"/>
    </source>
</evidence>
<keyword evidence="1 4" id="KW-0808">Transferase</keyword>
<comment type="caution">
    <text evidence="4">The sequence shown here is derived from an EMBL/GenBank/DDBJ whole genome shotgun (WGS) entry which is preliminary data.</text>
</comment>
<dbReference type="InterPro" id="IPR050832">
    <property type="entry name" value="Bact_Acetyltransf"/>
</dbReference>
<protein>
    <submittedName>
        <fullName evidence="4">GNAT family N-acetyltransferase</fullName>
        <ecNumber evidence="4">2.3.-.-</ecNumber>
    </submittedName>
</protein>
<organism evidence="4 5">
    <name type="scientific">Promicromonospora kroppenstedtii</name>
    <dbReference type="NCBI Taxonomy" id="440482"/>
    <lineage>
        <taxon>Bacteria</taxon>
        <taxon>Bacillati</taxon>
        <taxon>Actinomycetota</taxon>
        <taxon>Actinomycetes</taxon>
        <taxon>Micrococcales</taxon>
        <taxon>Promicromonosporaceae</taxon>
        <taxon>Promicromonospora</taxon>
    </lineage>
</organism>
<keyword evidence="2 4" id="KW-0012">Acyltransferase</keyword>
<evidence type="ECO:0000313" key="5">
    <source>
        <dbReference type="Proteomes" id="UP001611580"/>
    </source>
</evidence>
<dbReference type="SUPFAM" id="SSF55729">
    <property type="entry name" value="Acyl-CoA N-acyltransferases (Nat)"/>
    <property type="match status" value="1"/>
</dbReference>